<name>A0ABU5E114_9PROT</name>
<evidence type="ECO:0000256" key="1">
    <source>
        <dbReference type="SAM" id="Phobius"/>
    </source>
</evidence>
<keyword evidence="1" id="KW-0812">Transmembrane</keyword>
<dbReference type="Proteomes" id="UP001271769">
    <property type="component" value="Unassembled WGS sequence"/>
</dbReference>
<feature type="transmembrane region" description="Helical" evidence="1">
    <location>
        <begin position="77"/>
        <end position="102"/>
    </location>
</feature>
<keyword evidence="1" id="KW-1133">Transmembrane helix</keyword>
<feature type="transmembrane region" description="Helical" evidence="1">
    <location>
        <begin position="138"/>
        <end position="160"/>
    </location>
</feature>
<organism evidence="2 3">
    <name type="scientific">Dongia rigui</name>
    <dbReference type="NCBI Taxonomy" id="940149"/>
    <lineage>
        <taxon>Bacteria</taxon>
        <taxon>Pseudomonadati</taxon>
        <taxon>Pseudomonadota</taxon>
        <taxon>Alphaproteobacteria</taxon>
        <taxon>Rhodospirillales</taxon>
        <taxon>Dongiaceae</taxon>
        <taxon>Dongia</taxon>
    </lineage>
</organism>
<evidence type="ECO:0000313" key="3">
    <source>
        <dbReference type="Proteomes" id="UP001271769"/>
    </source>
</evidence>
<comment type="caution">
    <text evidence="2">The sequence shown here is derived from an EMBL/GenBank/DDBJ whole genome shotgun (WGS) entry which is preliminary data.</text>
</comment>
<keyword evidence="1" id="KW-0472">Membrane</keyword>
<protein>
    <submittedName>
        <fullName evidence="2">Uncharacterized protein</fullName>
    </submittedName>
</protein>
<dbReference type="RefSeq" id="WP_320501385.1">
    <property type="nucleotide sequence ID" value="NZ_JAXCLX010000002.1"/>
</dbReference>
<evidence type="ECO:0000313" key="2">
    <source>
        <dbReference type="EMBL" id="MDY0872914.1"/>
    </source>
</evidence>
<dbReference type="EMBL" id="JAXCLX010000002">
    <property type="protein sequence ID" value="MDY0872914.1"/>
    <property type="molecule type" value="Genomic_DNA"/>
</dbReference>
<reference evidence="2 3" key="1">
    <citation type="journal article" date="2013" name="Antonie Van Leeuwenhoek">
        <title>Dongia rigui sp. nov., isolated from freshwater of a large wetland in Korea.</title>
        <authorList>
            <person name="Baik K.S."/>
            <person name="Hwang Y.M."/>
            <person name="Choi J.S."/>
            <person name="Kwon J."/>
            <person name="Seong C.N."/>
        </authorList>
    </citation>
    <scope>NUCLEOTIDE SEQUENCE [LARGE SCALE GENOMIC DNA]</scope>
    <source>
        <strain evidence="2 3">04SU4-P</strain>
    </source>
</reference>
<feature type="transmembrane region" description="Helical" evidence="1">
    <location>
        <begin position="51"/>
        <end position="71"/>
    </location>
</feature>
<gene>
    <name evidence="2" type="ORF">SMD31_13310</name>
</gene>
<sequence length="163" mass="18574">MAKAPKNEAAEEVAEPLTVEPSDLDELTHAEMLELYRASADTIRFAKHQQWGTLLGSLGLFVLLGLTGDYASKAGFLFKLCMIISLVLSVGAIYSLVIYQFWQNAEREKMNLIAERFSNLTRMIRGLVTERERNFHRYVLLFFMITSIVLANWLLIVFLAPRT</sequence>
<proteinExistence type="predicted"/>
<keyword evidence="3" id="KW-1185">Reference proteome</keyword>
<accession>A0ABU5E114</accession>